<evidence type="ECO:0000256" key="2">
    <source>
        <dbReference type="SAM" id="SignalP"/>
    </source>
</evidence>
<evidence type="ECO:0000256" key="1">
    <source>
        <dbReference type="SAM" id="MobiDB-lite"/>
    </source>
</evidence>
<sequence>MTRNTLPAAALAACALILSPVSFAEESPAFVAHFSALQDQAHNAATERAVVSQSSTDSHRAHATVTSEQRKDS</sequence>
<keyword evidence="2" id="KW-0732">Signal</keyword>
<name>A0A365PPC0_9GAMM</name>
<accession>A0A365PPC0</accession>
<evidence type="ECO:0000313" key="3">
    <source>
        <dbReference type="EMBL" id="RBA52188.1"/>
    </source>
</evidence>
<dbReference type="EMBL" id="QNTV01000025">
    <property type="protein sequence ID" value="RBA52188.1"/>
    <property type="molecule type" value="Genomic_DNA"/>
</dbReference>
<dbReference type="AlphaFoldDB" id="A0A365PPC0"/>
<dbReference type="Proteomes" id="UP000252554">
    <property type="component" value="Unassembled WGS sequence"/>
</dbReference>
<evidence type="ECO:0000313" key="4">
    <source>
        <dbReference type="Proteomes" id="UP000252554"/>
    </source>
</evidence>
<feature type="region of interest" description="Disordered" evidence="1">
    <location>
        <begin position="45"/>
        <end position="73"/>
    </location>
</feature>
<organism evidence="3 4">
    <name type="scientific">Stutzerimonas zhaodongensis</name>
    <dbReference type="NCBI Taxonomy" id="1176257"/>
    <lineage>
        <taxon>Bacteria</taxon>
        <taxon>Pseudomonadati</taxon>
        <taxon>Pseudomonadota</taxon>
        <taxon>Gammaproteobacteria</taxon>
        <taxon>Pseudomonadales</taxon>
        <taxon>Pseudomonadaceae</taxon>
        <taxon>Stutzerimonas</taxon>
    </lineage>
</organism>
<proteinExistence type="predicted"/>
<protein>
    <submittedName>
        <fullName evidence="3">Uncharacterized protein</fullName>
    </submittedName>
</protein>
<comment type="caution">
    <text evidence="3">The sequence shown here is derived from an EMBL/GenBank/DDBJ whole genome shotgun (WGS) entry which is preliminary data.</text>
</comment>
<gene>
    <name evidence="3" type="ORF">DQ403_21155</name>
</gene>
<feature type="chain" id="PRO_5017065633" evidence="2">
    <location>
        <begin position="25"/>
        <end position="73"/>
    </location>
</feature>
<reference evidence="3 4" key="1">
    <citation type="submission" date="2018-06" db="EMBL/GenBank/DDBJ databases">
        <title>Whole genome sequencing of four bacterial strains from South Shetland trench revealing bio-synthetic gene clusters.</title>
        <authorList>
            <person name="Abdel-Mageed W.M."/>
            <person name="Lehri B."/>
            <person name="Jarmusch S.A."/>
            <person name="Miranda K."/>
            <person name="Goodfellow M."/>
            <person name="Jaspars M."/>
            <person name="Karlyshev A.V."/>
        </authorList>
    </citation>
    <scope>NUCLEOTIDE SEQUENCE [LARGE SCALE GENOMIC DNA]</scope>
    <source>
        <strain evidence="3 4">SST2</strain>
    </source>
</reference>
<feature type="signal peptide" evidence="2">
    <location>
        <begin position="1"/>
        <end position="24"/>
    </location>
</feature>